<dbReference type="Proteomes" id="UP000822688">
    <property type="component" value="Chromosome 2"/>
</dbReference>
<name>A0A8T0IWV1_CERPU</name>
<evidence type="ECO:0000256" key="1">
    <source>
        <dbReference type="ARBA" id="ARBA00011982"/>
    </source>
</evidence>
<evidence type="ECO:0000313" key="8">
    <source>
        <dbReference type="Proteomes" id="UP000822688"/>
    </source>
</evidence>
<dbReference type="InterPro" id="IPR035897">
    <property type="entry name" value="Toll_tir_struct_dom_sf"/>
</dbReference>
<proteinExistence type="predicted"/>
<feature type="region of interest" description="Disordered" evidence="5">
    <location>
        <begin position="281"/>
        <end position="322"/>
    </location>
</feature>
<evidence type="ECO:0000256" key="2">
    <source>
        <dbReference type="ARBA" id="ARBA00022801"/>
    </source>
</evidence>
<dbReference type="SMART" id="SM00255">
    <property type="entry name" value="TIR"/>
    <property type="match status" value="1"/>
</dbReference>
<evidence type="ECO:0000259" key="6">
    <source>
        <dbReference type="PROSITE" id="PS50104"/>
    </source>
</evidence>
<dbReference type="PANTHER" id="PTHR32009:SF39">
    <property type="entry name" value="TIR DOMAIN-CONTAINING PROTEIN"/>
    <property type="match status" value="1"/>
</dbReference>
<evidence type="ECO:0000313" key="7">
    <source>
        <dbReference type="EMBL" id="KAG0586833.1"/>
    </source>
</evidence>
<dbReference type="SUPFAM" id="SSF52200">
    <property type="entry name" value="Toll/Interleukin receptor TIR domain"/>
    <property type="match status" value="1"/>
</dbReference>
<evidence type="ECO:0000256" key="4">
    <source>
        <dbReference type="ARBA" id="ARBA00047304"/>
    </source>
</evidence>
<reference evidence="7" key="1">
    <citation type="submission" date="2020-06" db="EMBL/GenBank/DDBJ databases">
        <title>WGS assembly of Ceratodon purpureus strain R40.</title>
        <authorList>
            <person name="Carey S.B."/>
            <person name="Jenkins J."/>
            <person name="Shu S."/>
            <person name="Lovell J.T."/>
            <person name="Sreedasyam A."/>
            <person name="Maumus F."/>
            <person name="Tiley G.P."/>
            <person name="Fernandez-Pozo N."/>
            <person name="Barry K."/>
            <person name="Chen C."/>
            <person name="Wang M."/>
            <person name="Lipzen A."/>
            <person name="Daum C."/>
            <person name="Saski C.A."/>
            <person name="Payton A.C."/>
            <person name="Mcbreen J.C."/>
            <person name="Conrad R.E."/>
            <person name="Kollar L.M."/>
            <person name="Olsson S."/>
            <person name="Huttunen S."/>
            <person name="Landis J.B."/>
            <person name="Wickett N.J."/>
            <person name="Johnson M.G."/>
            <person name="Rensing S.A."/>
            <person name="Grimwood J."/>
            <person name="Schmutz J."/>
            <person name="Mcdaniel S.F."/>
        </authorList>
    </citation>
    <scope>NUCLEOTIDE SEQUENCE</scope>
    <source>
        <strain evidence="7">R40</strain>
    </source>
</reference>
<dbReference type="EC" id="3.2.2.6" evidence="1"/>
<dbReference type="GO" id="GO:0007165">
    <property type="term" value="P:signal transduction"/>
    <property type="evidence" value="ECO:0007669"/>
    <property type="project" value="InterPro"/>
</dbReference>
<dbReference type="InterPro" id="IPR000157">
    <property type="entry name" value="TIR_dom"/>
</dbReference>
<keyword evidence="8" id="KW-1185">Reference proteome</keyword>
<dbReference type="AlphaFoldDB" id="A0A8T0IWV1"/>
<evidence type="ECO:0000256" key="5">
    <source>
        <dbReference type="SAM" id="MobiDB-lite"/>
    </source>
</evidence>
<dbReference type="Gene3D" id="3.40.50.10140">
    <property type="entry name" value="Toll/interleukin-1 receptor homology (TIR) domain"/>
    <property type="match status" value="1"/>
</dbReference>
<dbReference type="PANTHER" id="PTHR32009">
    <property type="entry name" value="TMV RESISTANCE PROTEIN N-LIKE"/>
    <property type="match status" value="1"/>
</dbReference>
<dbReference type="PROSITE" id="PS50104">
    <property type="entry name" value="TIR"/>
    <property type="match status" value="1"/>
</dbReference>
<dbReference type="Pfam" id="PF13676">
    <property type="entry name" value="TIR_2"/>
    <property type="match status" value="1"/>
</dbReference>
<dbReference type="GO" id="GO:0061809">
    <property type="term" value="F:NAD+ nucleosidase activity, cyclic ADP-ribose generating"/>
    <property type="evidence" value="ECO:0007669"/>
    <property type="project" value="UniProtKB-EC"/>
</dbReference>
<keyword evidence="2" id="KW-0378">Hydrolase</keyword>
<accession>A0A8T0IWV1</accession>
<comment type="catalytic activity">
    <reaction evidence="4">
        <text>NAD(+) + H2O = ADP-D-ribose + nicotinamide + H(+)</text>
        <dbReference type="Rhea" id="RHEA:16301"/>
        <dbReference type="ChEBI" id="CHEBI:15377"/>
        <dbReference type="ChEBI" id="CHEBI:15378"/>
        <dbReference type="ChEBI" id="CHEBI:17154"/>
        <dbReference type="ChEBI" id="CHEBI:57540"/>
        <dbReference type="ChEBI" id="CHEBI:57967"/>
        <dbReference type="EC" id="3.2.2.6"/>
    </reaction>
    <physiologicalReaction direction="left-to-right" evidence="4">
        <dbReference type="Rhea" id="RHEA:16302"/>
    </physiologicalReaction>
</comment>
<dbReference type="EMBL" id="CM026422">
    <property type="protein sequence ID" value="KAG0586833.1"/>
    <property type="molecule type" value="Genomic_DNA"/>
</dbReference>
<gene>
    <name evidence="7" type="ORF">KC19_2G121000</name>
</gene>
<comment type="caution">
    <text evidence="7">The sequence shown here is derived from an EMBL/GenBank/DDBJ whole genome shotgun (WGS) entry which is preliminary data.</text>
</comment>
<sequence>MSKPYDIFLSHSGAQKDFVEQLFTELKRQYGHYSVFFDKDSIKHGEQISPNILEHAKTCKLAVAVLSEEYLTRRKPPMLELAASYTASKNGKGVPCLLPVFLDLKPEHAKSSEKQKIWKITWEEWKRNETMSDRPEPRTNRVEPTVWREALVKLLDTRGPVYKPDENEYKSAFFAKKVAGVIADKLDELSKTKVSYKATNCSDSASMEHLSKDSIRMTAYADSPHVDQMEDASTTGETQMEFEWTGLKLSEGDENVEERERKISEREISINKRQRLVEVRERNVGERERNVGERERNVGERERNVGGRERDVGERERNVKTR</sequence>
<keyword evidence="3" id="KW-0520">NAD</keyword>
<protein>
    <recommendedName>
        <fullName evidence="1">ADP-ribosyl cyclase/cyclic ADP-ribose hydrolase</fullName>
        <ecNumber evidence="1">3.2.2.6</ecNumber>
    </recommendedName>
</protein>
<evidence type="ECO:0000256" key="3">
    <source>
        <dbReference type="ARBA" id="ARBA00023027"/>
    </source>
</evidence>
<feature type="domain" description="TIR" evidence="6">
    <location>
        <begin position="3"/>
        <end position="154"/>
    </location>
</feature>
<organism evidence="7 8">
    <name type="scientific">Ceratodon purpureus</name>
    <name type="common">Fire moss</name>
    <name type="synonym">Dicranum purpureum</name>
    <dbReference type="NCBI Taxonomy" id="3225"/>
    <lineage>
        <taxon>Eukaryota</taxon>
        <taxon>Viridiplantae</taxon>
        <taxon>Streptophyta</taxon>
        <taxon>Embryophyta</taxon>
        <taxon>Bryophyta</taxon>
        <taxon>Bryophytina</taxon>
        <taxon>Bryopsida</taxon>
        <taxon>Dicranidae</taxon>
        <taxon>Pseudoditrichales</taxon>
        <taxon>Ditrichaceae</taxon>
        <taxon>Ceratodon</taxon>
    </lineage>
</organism>